<protein>
    <recommendedName>
        <fullName evidence="3">Glutamine amidotransferase domain-containing protein</fullName>
    </recommendedName>
</protein>
<keyword evidence="2" id="KW-1185">Reference proteome</keyword>
<dbReference type="RefSeq" id="WP_103225363.1">
    <property type="nucleotide sequence ID" value="NZ_PPCN01000018.1"/>
</dbReference>
<organism evidence="1 2">
    <name type="scientific">Roseibium marinum</name>
    <dbReference type="NCBI Taxonomy" id="281252"/>
    <lineage>
        <taxon>Bacteria</taxon>
        <taxon>Pseudomonadati</taxon>
        <taxon>Pseudomonadota</taxon>
        <taxon>Alphaproteobacteria</taxon>
        <taxon>Hyphomicrobiales</taxon>
        <taxon>Stappiaceae</taxon>
        <taxon>Roseibium</taxon>
    </lineage>
</organism>
<dbReference type="EMBL" id="PPCN01000018">
    <property type="protein sequence ID" value="POF28045.1"/>
    <property type="molecule type" value="Genomic_DNA"/>
</dbReference>
<comment type="caution">
    <text evidence="1">The sequence shown here is derived from an EMBL/GenBank/DDBJ whole genome shotgun (WGS) entry which is preliminary data.</text>
</comment>
<evidence type="ECO:0000313" key="1">
    <source>
        <dbReference type="EMBL" id="POF28045.1"/>
    </source>
</evidence>
<accession>A0A2S3UK56</accession>
<dbReference type="Proteomes" id="UP000236959">
    <property type="component" value="Unassembled WGS sequence"/>
</dbReference>
<evidence type="ECO:0000313" key="2">
    <source>
        <dbReference type="Proteomes" id="UP000236959"/>
    </source>
</evidence>
<evidence type="ECO:0008006" key="3">
    <source>
        <dbReference type="Google" id="ProtNLM"/>
    </source>
</evidence>
<dbReference type="AlphaFoldDB" id="A0A2S3UK56"/>
<reference evidence="1 2" key="1">
    <citation type="submission" date="2018-01" db="EMBL/GenBank/DDBJ databases">
        <title>Genomic Encyclopedia of Archaeal and Bacterial Type Strains, Phase II (KMG-II): from individual species to whole genera.</title>
        <authorList>
            <person name="Goeker M."/>
        </authorList>
    </citation>
    <scope>NUCLEOTIDE SEQUENCE [LARGE SCALE GENOMIC DNA]</scope>
    <source>
        <strain evidence="1 2">DSM 17023</strain>
    </source>
</reference>
<sequence>MSFVAAIDGGTYFHHRTLTEAPFENCFDEIVYIGDVAKTDLSRYDVLFLPCRLNSHLIEPLKDQLVAYMNGGGVLIAMGEIFPDRWLEGIEFTSCQTNFWWWITGEKGPEPRISNPSHVLMKDMTAKAATWHLHGHFAPKPEQESLIEDDTGVLMFEDRQSYAPGRLIVTSLDPCYHHGSHFMPAATRFLEAMLPRLRELQSAPR</sequence>
<dbReference type="OrthoDB" id="7343943at2"/>
<name>A0A2S3UK56_9HYPH</name>
<proteinExistence type="predicted"/>
<gene>
    <name evidence="1" type="ORF">CLV41_11849</name>
</gene>